<proteinExistence type="predicted"/>
<protein>
    <submittedName>
        <fullName evidence="2">DUF1990 domain-containing protein</fullName>
    </submittedName>
</protein>
<dbReference type="RefSeq" id="WP_290111920.1">
    <property type="nucleotide sequence ID" value="NZ_JAUEPL010000015.1"/>
</dbReference>
<dbReference type="PANTHER" id="PTHR34202:SF1">
    <property type="entry name" value="UPF0548 PROTEIN"/>
    <property type="match status" value="1"/>
</dbReference>
<gene>
    <name evidence="2" type="ORF">QWM81_12600</name>
</gene>
<dbReference type="InterPro" id="IPR018960">
    <property type="entry name" value="DUF1990"/>
</dbReference>
<evidence type="ECO:0000313" key="2">
    <source>
        <dbReference type="EMBL" id="MDN3294878.1"/>
    </source>
</evidence>
<keyword evidence="3" id="KW-1185">Reference proteome</keyword>
<dbReference type="InterPro" id="IPR014457">
    <property type="entry name" value="UCP010260"/>
</dbReference>
<organism evidence="2 3">
    <name type="scientific">Streptomyces ficellus</name>
    <dbReference type="NCBI Taxonomy" id="1977088"/>
    <lineage>
        <taxon>Bacteria</taxon>
        <taxon>Bacillati</taxon>
        <taxon>Actinomycetota</taxon>
        <taxon>Actinomycetes</taxon>
        <taxon>Kitasatosporales</taxon>
        <taxon>Streptomycetaceae</taxon>
        <taxon>Streptomyces</taxon>
    </lineage>
</organism>
<dbReference type="PIRSF" id="PIRSF010260">
    <property type="entry name" value="UCP010260"/>
    <property type="match status" value="1"/>
</dbReference>
<evidence type="ECO:0000259" key="1">
    <source>
        <dbReference type="Pfam" id="PF09348"/>
    </source>
</evidence>
<dbReference type="EMBL" id="JAUEPL010000015">
    <property type="protein sequence ID" value="MDN3294878.1"/>
    <property type="molecule type" value="Genomic_DNA"/>
</dbReference>
<dbReference type="Pfam" id="PF09348">
    <property type="entry name" value="DUF1990"/>
    <property type="match status" value="1"/>
</dbReference>
<comment type="caution">
    <text evidence="2">The sequence shown here is derived from an EMBL/GenBank/DDBJ whole genome shotgun (WGS) entry which is preliminary data.</text>
</comment>
<feature type="domain" description="DUF1990" evidence="1">
    <location>
        <begin position="18"/>
        <end position="173"/>
    </location>
</feature>
<reference evidence="2" key="1">
    <citation type="submission" date="2023-06" db="EMBL/GenBank/DDBJ databases">
        <title>WGS-Sequencing of Streptomyces ficellus isolate 21 collected from sand in Gara Djebilet Iron Mine in Algeria.</title>
        <authorList>
            <person name="Zegers G.P."/>
            <person name="Gomez A."/>
            <person name="Gueddou A."/>
            <person name="Zahara A.F."/>
            <person name="Worth M."/>
            <person name="Sevigny J.L."/>
            <person name="Tisa L."/>
        </authorList>
    </citation>
    <scope>NUCLEOTIDE SEQUENCE</scope>
    <source>
        <strain evidence="2">AS11</strain>
    </source>
</reference>
<sequence>MTRLIRSLSTTPAPPAFNYPDVGATRTRPLPTGYHHLHHEALIGSGREVFERAGAAVTTWRMHRAASARMRTGSARAEPGTAVYVSLGAGPLRITAPCEVVWTAYEERRTGFAYGTREGHPESGEESFVVELRADGSVWFTVTAFSRPGRWYTQAAGPLARALQHGYARHLGRTLRKIADR</sequence>
<dbReference type="PANTHER" id="PTHR34202">
    <property type="entry name" value="UPF0548 PROTEIN"/>
    <property type="match status" value="1"/>
</dbReference>
<name>A0ABT7Z5Z1_9ACTN</name>
<accession>A0ABT7Z5Z1</accession>
<evidence type="ECO:0000313" key="3">
    <source>
        <dbReference type="Proteomes" id="UP001174050"/>
    </source>
</evidence>
<dbReference type="Proteomes" id="UP001174050">
    <property type="component" value="Unassembled WGS sequence"/>
</dbReference>